<keyword evidence="4" id="KW-0496">Mitochondrion</keyword>
<reference evidence="5 6" key="1">
    <citation type="submission" date="2018-12" db="EMBL/GenBank/DDBJ databases">
        <authorList>
            <person name="Tiukova I."/>
            <person name="Dainat J."/>
        </authorList>
    </citation>
    <scope>NUCLEOTIDE SEQUENCE [LARGE SCALE GENOMIC DNA]</scope>
</reference>
<proteinExistence type="inferred from homology"/>
<dbReference type="GO" id="GO:0005739">
    <property type="term" value="C:mitochondrion"/>
    <property type="evidence" value="ECO:0007669"/>
    <property type="project" value="UniProtKB-SubCell"/>
</dbReference>
<dbReference type="InParanoid" id="A0A448YFN1"/>
<evidence type="ECO:0000313" key="6">
    <source>
        <dbReference type="Proteomes" id="UP000290900"/>
    </source>
</evidence>
<keyword evidence="3" id="KW-0809">Transit peptide</keyword>
<organism evidence="5 6">
    <name type="scientific">Brettanomyces naardenensis</name>
    <name type="common">Yeast</name>
    <dbReference type="NCBI Taxonomy" id="13370"/>
    <lineage>
        <taxon>Eukaryota</taxon>
        <taxon>Fungi</taxon>
        <taxon>Dikarya</taxon>
        <taxon>Ascomycota</taxon>
        <taxon>Saccharomycotina</taxon>
        <taxon>Pichiomycetes</taxon>
        <taxon>Pichiales</taxon>
        <taxon>Pichiaceae</taxon>
        <taxon>Brettanomyces</taxon>
    </lineage>
</organism>
<dbReference type="STRING" id="13370.A0A448YFN1"/>
<evidence type="ECO:0000256" key="1">
    <source>
        <dbReference type="ARBA" id="ARBA00004173"/>
    </source>
</evidence>
<dbReference type="PANTHER" id="PTHR13126:SF0">
    <property type="entry name" value="ATP SYNTHASE MITOCHONDRIAL F1 COMPLEX ASSEMBLY FACTOR 1"/>
    <property type="match status" value="1"/>
</dbReference>
<dbReference type="Proteomes" id="UP000290900">
    <property type="component" value="Unassembled WGS sequence"/>
</dbReference>
<dbReference type="GO" id="GO:0033615">
    <property type="term" value="P:mitochondrial proton-transporting ATP synthase complex assembly"/>
    <property type="evidence" value="ECO:0007669"/>
    <property type="project" value="TreeGrafter"/>
</dbReference>
<name>A0A448YFN1_BRENA</name>
<evidence type="ECO:0000313" key="5">
    <source>
        <dbReference type="EMBL" id="VEU19687.1"/>
    </source>
</evidence>
<dbReference type="PANTHER" id="PTHR13126">
    <property type="entry name" value="CHAPERONE ATP11"/>
    <property type="match status" value="1"/>
</dbReference>
<evidence type="ECO:0000256" key="3">
    <source>
        <dbReference type="ARBA" id="ARBA00022946"/>
    </source>
</evidence>
<evidence type="ECO:0000256" key="4">
    <source>
        <dbReference type="ARBA" id="ARBA00023128"/>
    </source>
</evidence>
<protein>
    <submittedName>
        <fullName evidence="5">DEKNAAC100880</fullName>
    </submittedName>
</protein>
<dbReference type="FunCoup" id="A0A448YFN1">
    <property type="interactions" value="315"/>
</dbReference>
<evidence type="ECO:0000256" key="2">
    <source>
        <dbReference type="ARBA" id="ARBA00009116"/>
    </source>
</evidence>
<dbReference type="InterPro" id="IPR010591">
    <property type="entry name" value="ATP11"/>
</dbReference>
<dbReference type="Pfam" id="PF06644">
    <property type="entry name" value="ATP11"/>
    <property type="match status" value="1"/>
</dbReference>
<dbReference type="AlphaFoldDB" id="A0A448YFN1"/>
<dbReference type="EMBL" id="CAACVR010000001">
    <property type="protein sequence ID" value="VEU19687.1"/>
    <property type="molecule type" value="Genomic_DNA"/>
</dbReference>
<accession>A0A448YFN1</accession>
<comment type="subcellular location">
    <subcellularLocation>
        <location evidence="1">Mitochondrion</location>
    </subcellularLocation>
</comment>
<gene>
    <name evidence="5" type="ORF">BRENAR_LOCUS424</name>
</gene>
<sequence length="320" mass="37022">MKWFDCRQALKVSRSFTNRRYACPVNVRFIQSKSMQEREILARYQAKLEEKARAEGLKNTTELKEKMKDEIDRKKKLLNKIDPLKELEDYERAEKLRAALEGKKGPKKDLGAIDPSSPEKPFKTLNSYVRVDKVKDLPADQISLIWRARFQMKERSLCAVVPGQSFDRLYKNARKYPTFVLPLLRDDAQVEQSDNSQPPMEMHFVQWAFVGPSTTHVLITSLAEYKLHKEYARPHTTIAFHSELKDSKDIVLMSGQVDKDAAVSLQDAQLLLLNLQRFYGGLGEESEISKERLRLVEQFNTGSANFDMEKFMQLAQSLEN</sequence>
<keyword evidence="6" id="KW-1185">Reference proteome</keyword>
<dbReference type="OrthoDB" id="16535at2759"/>
<comment type="similarity">
    <text evidence="2">Belongs to the ATP11 family.</text>
</comment>